<dbReference type="EMBL" id="BJZT01000008">
    <property type="protein sequence ID" value="GEO98698.1"/>
    <property type="molecule type" value="Genomic_DNA"/>
</dbReference>
<feature type="domain" description="Erythromycin biosynthesis protein CIII-like C-terminal" evidence="1">
    <location>
        <begin position="298"/>
        <end position="417"/>
    </location>
</feature>
<dbReference type="InterPro" id="IPR050426">
    <property type="entry name" value="Glycosyltransferase_28"/>
</dbReference>
<keyword evidence="3" id="KW-1185">Reference proteome</keyword>
<sequence length="425" mass="45309">MSRILLVTFGTRGDVLPFCVLGAALQARGHVVRFVTVSDYHGTVRRFGLDPVDSGAGFEQVLDDPQHEALFQNYFSAGLSAIPRLLALRRTLLGRFSDLMLLTHEEVERCDLVVFNPFAYFAAETALKQGIPAVRAMCQPLVPSWSEPLSIFGGRPLGRLGNRLSYETFRMLSPLSAAAFAAPKLRAAGAGRGWRTFANPLTAHLRRVRHLGAYSPALSPDPGDLPVPVTATGPWTQAIGNGALQDYLEAFLARGPAPVYVGFGSMLWGAERNTAIVLKALEIWGGRAIVNVGAGGLRLPDWAALPPNLRVTSHADHALLFPRVRAVVHHGGAGTTAAALRAGRPSVILPLLGDQLYWGRRVAALGAAEAPVQLRQVTAEDLAGRIARACSDAAMANAAARLSEILMREPGVSAAVDCVEAMIAA</sequence>
<dbReference type="InterPro" id="IPR010610">
    <property type="entry name" value="EryCIII-like_C"/>
</dbReference>
<dbReference type="GO" id="GO:0016758">
    <property type="term" value="F:hexosyltransferase activity"/>
    <property type="evidence" value="ECO:0007669"/>
    <property type="project" value="UniProtKB-ARBA"/>
</dbReference>
<accession>A0A512IM29</accession>
<dbReference type="Gene3D" id="3.40.50.2000">
    <property type="entry name" value="Glycogen Phosphorylase B"/>
    <property type="match status" value="2"/>
</dbReference>
<evidence type="ECO:0000313" key="2">
    <source>
        <dbReference type="EMBL" id="GEO98698.1"/>
    </source>
</evidence>
<dbReference type="GO" id="GO:0017000">
    <property type="term" value="P:antibiotic biosynthetic process"/>
    <property type="evidence" value="ECO:0007669"/>
    <property type="project" value="UniProtKB-ARBA"/>
</dbReference>
<dbReference type="GO" id="GO:0008194">
    <property type="term" value="F:UDP-glycosyltransferase activity"/>
    <property type="evidence" value="ECO:0007669"/>
    <property type="project" value="InterPro"/>
</dbReference>
<dbReference type="Proteomes" id="UP000321258">
    <property type="component" value="Unassembled WGS sequence"/>
</dbReference>
<dbReference type="RefSeq" id="WP_147077329.1">
    <property type="nucleotide sequence ID" value="NZ_BJZT01000008.1"/>
</dbReference>
<evidence type="ECO:0000259" key="1">
    <source>
        <dbReference type="Pfam" id="PF06722"/>
    </source>
</evidence>
<dbReference type="PANTHER" id="PTHR48050:SF13">
    <property type="entry name" value="STEROL 3-BETA-GLUCOSYLTRANSFERASE UGT80A2"/>
    <property type="match status" value="1"/>
</dbReference>
<dbReference type="AlphaFoldDB" id="A0A512IM29"/>
<dbReference type="InterPro" id="IPR002213">
    <property type="entry name" value="UDP_glucos_trans"/>
</dbReference>
<dbReference type="FunFam" id="3.40.50.2000:FF:000009">
    <property type="entry name" value="Sterol 3-beta-glucosyltransferase UGT80A2"/>
    <property type="match status" value="1"/>
</dbReference>
<dbReference type="OrthoDB" id="9805366at2"/>
<dbReference type="CDD" id="cd03784">
    <property type="entry name" value="GT1_Gtf-like"/>
    <property type="match status" value="1"/>
</dbReference>
<proteinExistence type="predicted"/>
<reference evidence="2 3" key="1">
    <citation type="submission" date="2019-07" db="EMBL/GenBank/DDBJ databases">
        <title>Whole genome shotgun sequence of Methylobacterium haplocladii NBRC 107714.</title>
        <authorList>
            <person name="Hosoyama A."/>
            <person name="Uohara A."/>
            <person name="Ohji S."/>
            <person name="Ichikawa N."/>
        </authorList>
    </citation>
    <scope>NUCLEOTIDE SEQUENCE [LARGE SCALE GENOMIC DNA]</scope>
    <source>
        <strain evidence="2 3">NBRC 107714</strain>
    </source>
</reference>
<dbReference type="PANTHER" id="PTHR48050">
    <property type="entry name" value="STEROL 3-BETA-GLUCOSYLTRANSFERASE"/>
    <property type="match status" value="1"/>
</dbReference>
<dbReference type="Pfam" id="PF06722">
    <property type="entry name" value="EryCIII-like_C"/>
    <property type="match status" value="1"/>
</dbReference>
<evidence type="ECO:0000313" key="3">
    <source>
        <dbReference type="Proteomes" id="UP000321258"/>
    </source>
</evidence>
<organism evidence="2 3">
    <name type="scientific">Methylobacterium haplocladii</name>
    <dbReference type="NCBI Taxonomy" id="1176176"/>
    <lineage>
        <taxon>Bacteria</taxon>
        <taxon>Pseudomonadati</taxon>
        <taxon>Pseudomonadota</taxon>
        <taxon>Alphaproteobacteria</taxon>
        <taxon>Hyphomicrobiales</taxon>
        <taxon>Methylobacteriaceae</taxon>
        <taxon>Methylobacterium</taxon>
    </lineage>
</organism>
<protein>
    <recommendedName>
        <fullName evidence="1">Erythromycin biosynthesis protein CIII-like C-terminal domain-containing protein</fullName>
    </recommendedName>
</protein>
<gene>
    <name evidence="2" type="ORF">MHA02_10860</name>
</gene>
<comment type="caution">
    <text evidence="2">The sequence shown here is derived from an EMBL/GenBank/DDBJ whole genome shotgun (WGS) entry which is preliminary data.</text>
</comment>
<dbReference type="SUPFAM" id="SSF53756">
    <property type="entry name" value="UDP-Glycosyltransferase/glycogen phosphorylase"/>
    <property type="match status" value="1"/>
</dbReference>
<name>A0A512IM29_9HYPH</name>